<dbReference type="GO" id="GO:0005549">
    <property type="term" value="F:odorant binding"/>
    <property type="evidence" value="ECO:0007669"/>
    <property type="project" value="InterPro"/>
</dbReference>
<accession>A0A1Y1KAL4</accession>
<dbReference type="Pfam" id="PF01395">
    <property type="entry name" value="PBP_GOBP"/>
    <property type="match status" value="1"/>
</dbReference>
<sequence>MQNLTDHQEIKKAWQSSIETYLRKVTVQYFTSALTMKSIILFTFFCSIFGHFHFNADDDLVEAWEAMVRPYEEKCVTEVNVKREEVVGTISRKVYPTLKIHQCYAKCLFEGLGFYEPKNGNFRIELILEQIKGMTKEIADDCYTKYLDEKDECRKVFSSIVCATEKISKVVYS</sequence>
<reference evidence="1" key="1">
    <citation type="journal article" date="2016" name="Sci. Rep.">
        <title>Molecular characterization of firefly nuptial gifts: a multi-omics approach sheds light on postcopulatory sexual selection.</title>
        <authorList>
            <person name="Al-Wathiqui N."/>
            <person name="Fallon T.R."/>
            <person name="South A."/>
            <person name="Weng J.K."/>
            <person name="Lewis S.M."/>
        </authorList>
    </citation>
    <scope>NUCLEOTIDE SEQUENCE</scope>
</reference>
<dbReference type="InterPro" id="IPR006170">
    <property type="entry name" value="PBP/GOBP"/>
</dbReference>
<protein>
    <submittedName>
        <fullName evidence="1">Uncharacterized protein</fullName>
    </submittedName>
</protein>
<dbReference type="Gene3D" id="1.10.238.20">
    <property type="entry name" value="Pheromone/general odorant binding protein domain"/>
    <property type="match status" value="1"/>
</dbReference>
<proteinExistence type="predicted"/>
<organism evidence="1">
    <name type="scientific">Photinus pyralis</name>
    <name type="common">Common eastern firefly</name>
    <name type="synonym">Lampyris pyralis</name>
    <dbReference type="NCBI Taxonomy" id="7054"/>
    <lineage>
        <taxon>Eukaryota</taxon>
        <taxon>Metazoa</taxon>
        <taxon>Ecdysozoa</taxon>
        <taxon>Arthropoda</taxon>
        <taxon>Hexapoda</taxon>
        <taxon>Insecta</taxon>
        <taxon>Pterygota</taxon>
        <taxon>Neoptera</taxon>
        <taxon>Endopterygota</taxon>
        <taxon>Coleoptera</taxon>
        <taxon>Polyphaga</taxon>
        <taxon>Elateriformia</taxon>
        <taxon>Elateroidea</taxon>
        <taxon>Lampyridae</taxon>
        <taxon>Lampyrinae</taxon>
        <taxon>Photinus</taxon>
    </lineage>
</organism>
<name>A0A1Y1KAL4_PHOPY</name>
<dbReference type="EMBL" id="GEZM01087690">
    <property type="protein sequence ID" value="JAV58532.1"/>
    <property type="molecule type" value="Transcribed_RNA"/>
</dbReference>
<dbReference type="SUPFAM" id="SSF47565">
    <property type="entry name" value="Insect pheromone/odorant-binding proteins"/>
    <property type="match status" value="1"/>
</dbReference>
<dbReference type="AlphaFoldDB" id="A0A1Y1KAL4"/>
<dbReference type="CDD" id="cd23992">
    <property type="entry name" value="PBP_GOBP"/>
    <property type="match status" value="1"/>
</dbReference>
<dbReference type="SMART" id="SM00708">
    <property type="entry name" value="PhBP"/>
    <property type="match status" value="1"/>
</dbReference>
<dbReference type="InterPro" id="IPR036728">
    <property type="entry name" value="PBP_GOBP_sf"/>
</dbReference>
<evidence type="ECO:0000313" key="1">
    <source>
        <dbReference type="EMBL" id="JAV58532.1"/>
    </source>
</evidence>